<feature type="region of interest" description="Disordered" evidence="1">
    <location>
        <begin position="1"/>
        <end position="23"/>
    </location>
</feature>
<name>A0A1T3P0X1_9ACTN</name>
<accession>A0A1T3P0X1</accession>
<evidence type="ECO:0000256" key="1">
    <source>
        <dbReference type="SAM" id="MobiDB-lite"/>
    </source>
</evidence>
<comment type="caution">
    <text evidence="2">The sequence shown here is derived from an EMBL/GenBank/DDBJ whole genome shotgun (WGS) entry which is preliminary data.</text>
</comment>
<sequence>MPIMSEQPRSEVPAGDGGDLRPDMADRLRSYWGFSAQRERQAAIGRAAPRKRRHVEVQCGKCGSTKVSTDIVGDYVCGSCAARWRPPTAADGPTCPECGSGKVSSMPYGDRKCRDCDHQWRPS</sequence>
<keyword evidence="3" id="KW-1185">Reference proteome</keyword>
<protein>
    <submittedName>
        <fullName evidence="2">Uncharacterized protein</fullName>
    </submittedName>
</protein>
<organism evidence="2 3">
    <name type="scientific">Embleya scabrispora</name>
    <dbReference type="NCBI Taxonomy" id="159449"/>
    <lineage>
        <taxon>Bacteria</taxon>
        <taxon>Bacillati</taxon>
        <taxon>Actinomycetota</taxon>
        <taxon>Actinomycetes</taxon>
        <taxon>Kitasatosporales</taxon>
        <taxon>Streptomycetaceae</taxon>
        <taxon>Embleya</taxon>
    </lineage>
</organism>
<dbReference type="Proteomes" id="UP000190037">
    <property type="component" value="Unassembled WGS sequence"/>
</dbReference>
<dbReference type="AlphaFoldDB" id="A0A1T3P0X1"/>
<feature type="region of interest" description="Disordered" evidence="1">
    <location>
        <begin position="88"/>
        <end position="110"/>
    </location>
</feature>
<proteinExistence type="predicted"/>
<gene>
    <name evidence="2" type="ORF">B4N89_19100</name>
</gene>
<dbReference type="EMBL" id="MWQN01000001">
    <property type="protein sequence ID" value="OPC82766.1"/>
    <property type="molecule type" value="Genomic_DNA"/>
</dbReference>
<reference evidence="2 3" key="1">
    <citation type="submission" date="2017-03" db="EMBL/GenBank/DDBJ databases">
        <title>Draft genome sequence of Streptomyces scabrisporus NF3, endophyte isolated from Amphipterygium adstringens.</title>
        <authorList>
            <person name="Vazquez M."/>
            <person name="Ceapa C.D."/>
            <person name="Rodriguez Luna D."/>
            <person name="Sanchez Esquivel S."/>
        </authorList>
    </citation>
    <scope>NUCLEOTIDE SEQUENCE [LARGE SCALE GENOMIC DNA]</scope>
    <source>
        <strain evidence="2 3">NF3</strain>
    </source>
</reference>
<evidence type="ECO:0000313" key="3">
    <source>
        <dbReference type="Proteomes" id="UP000190037"/>
    </source>
</evidence>
<evidence type="ECO:0000313" key="2">
    <source>
        <dbReference type="EMBL" id="OPC82766.1"/>
    </source>
</evidence>
<dbReference type="STRING" id="159449.B4N89_19100"/>